<gene>
    <name evidence="8" type="primary">SLC44A5</name>
    <name evidence="8" type="ORF">SNAT2548_LOCUS15541</name>
</gene>
<evidence type="ECO:0000256" key="1">
    <source>
        <dbReference type="ARBA" id="ARBA00004141"/>
    </source>
</evidence>
<dbReference type="GO" id="GO:0022857">
    <property type="term" value="F:transmembrane transporter activity"/>
    <property type="evidence" value="ECO:0007669"/>
    <property type="project" value="UniProtKB-UniRule"/>
</dbReference>
<sequence length="452" mass="49244">MSDDESAVETEDDIEDLFHKRRRTDIPCCLLFLLALGVLIAMFVYGALYGDSKKLNHGLDGMGRQCGVDAEVIDRPLLFFCPVVTSSGERTVNLDDPVCVSECPSPGMYVAAANSGCALGDAYPTTQIGSRYCLPSGSSEAVSRRKVEQGMRTMAADLFTVVDRVGKAWPVLLLAVVLACVMGYLFLFMLKTVAGCIIWFCALVGLTAFVLLGWFMWVQSQDAAEWATTYKVLAIVSWVASVLVALLFCCCRQEVKLSTECMGQAAVVIWRMPILLLSPLLKAIFKTVLFLVLAAGFVHLLATGKVTGVGRDRHLELSGQQQAMLVLYVFISFWVLAYVSALYQFSIAFSAAKYFCANIENGKKAVAACSVCEGVRVGLWYHTGSLAFGSALIAVLELIQRILEWVEKKSMEGGEMNKVATCCISTILCCCRPVPQLDVLLPFCGCCCCCCS</sequence>
<proteinExistence type="inferred from homology"/>
<evidence type="ECO:0000256" key="2">
    <source>
        <dbReference type="ARBA" id="ARBA00007168"/>
    </source>
</evidence>
<organism evidence="8 9">
    <name type="scientific">Symbiodinium natans</name>
    <dbReference type="NCBI Taxonomy" id="878477"/>
    <lineage>
        <taxon>Eukaryota</taxon>
        <taxon>Sar</taxon>
        <taxon>Alveolata</taxon>
        <taxon>Dinophyceae</taxon>
        <taxon>Suessiales</taxon>
        <taxon>Symbiodiniaceae</taxon>
        <taxon>Symbiodinium</taxon>
    </lineage>
</organism>
<comment type="caution">
    <text evidence="8">The sequence shown here is derived from an EMBL/GenBank/DDBJ whole genome shotgun (WGS) entry which is preliminary data.</text>
</comment>
<dbReference type="AlphaFoldDB" id="A0A812N8T9"/>
<dbReference type="Pfam" id="PF04515">
    <property type="entry name" value="Choline_transpo"/>
    <property type="match status" value="1"/>
</dbReference>
<dbReference type="EMBL" id="CAJNDS010002002">
    <property type="protein sequence ID" value="CAE7295175.1"/>
    <property type="molecule type" value="Genomic_DNA"/>
</dbReference>
<feature type="transmembrane region" description="Helical" evidence="7">
    <location>
        <begin position="283"/>
        <end position="302"/>
    </location>
</feature>
<name>A0A812N8T9_9DINO</name>
<dbReference type="PANTHER" id="PTHR12385">
    <property type="entry name" value="CHOLINE TRANSPORTER-LIKE (SLC FAMILY 44)"/>
    <property type="match status" value="1"/>
</dbReference>
<feature type="transmembrane region" description="Helical" evidence="7">
    <location>
        <begin position="168"/>
        <end position="190"/>
    </location>
</feature>
<comment type="similarity">
    <text evidence="2 7">Belongs to the CTL (choline transporter-like) family.</text>
</comment>
<dbReference type="Proteomes" id="UP000604046">
    <property type="component" value="Unassembled WGS sequence"/>
</dbReference>
<feature type="transmembrane region" description="Helical" evidence="7">
    <location>
        <begin position="323"/>
        <end position="345"/>
    </location>
</feature>
<dbReference type="OrthoDB" id="420519at2759"/>
<keyword evidence="6" id="KW-0325">Glycoprotein</keyword>
<feature type="transmembrane region" description="Helical" evidence="7">
    <location>
        <begin position="28"/>
        <end position="48"/>
    </location>
</feature>
<evidence type="ECO:0000313" key="9">
    <source>
        <dbReference type="Proteomes" id="UP000604046"/>
    </source>
</evidence>
<evidence type="ECO:0000256" key="3">
    <source>
        <dbReference type="ARBA" id="ARBA00022692"/>
    </source>
</evidence>
<feature type="transmembrane region" description="Helical" evidence="7">
    <location>
        <begin position="197"/>
        <end position="217"/>
    </location>
</feature>
<evidence type="ECO:0000313" key="8">
    <source>
        <dbReference type="EMBL" id="CAE7295175.1"/>
    </source>
</evidence>
<evidence type="ECO:0000256" key="4">
    <source>
        <dbReference type="ARBA" id="ARBA00022989"/>
    </source>
</evidence>
<dbReference type="PANTHER" id="PTHR12385:SF14">
    <property type="entry name" value="CHOLINE TRANSPORTER-LIKE 2"/>
    <property type="match status" value="1"/>
</dbReference>
<dbReference type="GO" id="GO:0005886">
    <property type="term" value="C:plasma membrane"/>
    <property type="evidence" value="ECO:0007669"/>
    <property type="project" value="UniProtKB-SubCell"/>
</dbReference>
<reference evidence="8" key="1">
    <citation type="submission" date="2021-02" db="EMBL/GenBank/DDBJ databases">
        <authorList>
            <person name="Dougan E. K."/>
            <person name="Rhodes N."/>
            <person name="Thang M."/>
            <person name="Chan C."/>
        </authorList>
    </citation>
    <scope>NUCLEOTIDE SEQUENCE</scope>
</reference>
<keyword evidence="5 7" id="KW-0472">Membrane</keyword>
<feature type="transmembrane region" description="Helical" evidence="7">
    <location>
        <begin position="229"/>
        <end position="249"/>
    </location>
</feature>
<accession>A0A812N8T9</accession>
<keyword evidence="3 7" id="KW-0812">Transmembrane</keyword>
<keyword evidence="4 7" id="KW-1133">Transmembrane helix</keyword>
<comment type="subcellular location">
    <subcellularLocation>
        <location evidence="7">Cell membrane</location>
        <topology evidence="7">Multi-pass membrane protein</topology>
    </subcellularLocation>
    <subcellularLocation>
        <location evidence="1">Membrane</location>
        <topology evidence="1">Multi-pass membrane protein</topology>
    </subcellularLocation>
</comment>
<comment type="caution">
    <text evidence="7">Lacks conserved residue(s) required for the propagation of feature annotation.</text>
</comment>
<evidence type="ECO:0000256" key="6">
    <source>
        <dbReference type="ARBA" id="ARBA00023180"/>
    </source>
</evidence>
<keyword evidence="9" id="KW-1185">Reference proteome</keyword>
<comment type="function">
    <text evidence="7">Choline transporter.</text>
</comment>
<dbReference type="InterPro" id="IPR007603">
    <property type="entry name" value="Choline_transptr-like"/>
</dbReference>
<evidence type="ECO:0000256" key="7">
    <source>
        <dbReference type="RuleBase" id="RU368066"/>
    </source>
</evidence>
<protein>
    <recommendedName>
        <fullName evidence="7">Choline transporter-like protein</fullName>
    </recommendedName>
</protein>
<evidence type="ECO:0000256" key="5">
    <source>
        <dbReference type="ARBA" id="ARBA00023136"/>
    </source>
</evidence>